<evidence type="ECO:0000256" key="2">
    <source>
        <dbReference type="ARBA" id="ARBA00005102"/>
    </source>
</evidence>
<accession>A0ABV6QWP1</accession>
<proteinExistence type="predicted"/>
<comment type="function">
    <text evidence="1">Acyltransferase required for the direct transfer of medium- to long-chain fatty acyl moieties from a carrier protein (MbtL) on to the epsilon-amino group of lysine residue in the mycobactin core.</text>
</comment>
<evidence type="ECO:0000256" key="3">
    <source>
        <dbReference type="ARBA" id="ARBA00020586"/>
    </source>
</evidence>
<dbReference type="SUPFAM" id="SSF55729">
    <property type="entry name" value="Acyl-CoA N-acyltransferases (Nat)"/>
    <property type="match status" value="1"/>
</dbReference>
<sequence>MTRAAALPEPDFRHYVAGVGSLGLRPFDLDQHTELLHSWVTQPYAKYWGLLTASIADVRAEYERIERSAHHEAFIGLHDGEPAFLMERYAPAHDPVGQTYEPLPGDVGMHVLVGPAEQPIAGFTTAVFGTIMEFLFSDPAVDRVVVEPDVHNTKIHALNDRMGFRKDSIVELPGDKKAWLSFCTREQYLNAVRMNEAG</sequence>
<dbReference type="InterPro" id="IPR016181">
    <property type="entry name" value="Acyl_CoA_acyltransferase"/>
</dbReference>
<comment type="caution">
    <text evidence="6">The sequence shown here is derived from an EMBL/GenBank/DDBJ whole genome shotgun (WGS) entry which is preliminary data.</text>
</comment>
<evidence type="ECO:0000313" key="6">
    <source>
        <dbReference type="EMBL" id="MFC0629064.1"/>
    </source>
</evidence>
<evidence type="ECO:0000256" key="4">
    <source>
        <dbReference type="ARBA" id="ARBA00031122"/>
    </source>
</evidence>
<dbReference type="SMART" id="SM01006">
    <property type="entry name" value="AlcB"/>
    <property type="match status" value="1"/>
</dbReference>
<organism evidence="6 7">
    <name type="scientific">Kribbella deserti</name>
    <dbReference type="NCBI Taxonomy" id="1926257"/>
    <lineage>
        <taxon>Bacteria</taxon>
        <taxon>Bacillati</taxon>
        <taxon>Actinomycetota</taxon>
        <taxon>Actinomycetes</taxon>
        <taxon>Propionibacteriales</taxon>
        <taxon>Kribbellaceae</taxon>
        <taxon>Kribbella</taxon>
    </lineage>
</organism>
<dbReference type="PANTHER" id="PTHR31438:SF1">
    <property type="entry name" value="LYSINE N-ACYLTRANSFERASE C17G9.06C-RELATED"/>
    <property type="match status" value="1"/>
</dbReference>
<name>A0ABV6QWP1_9ACTN</name>
<dbReference type="RefSeq" id="WP_380056493.1">
    <property type="nucleotide sequence ID" value="NZ_JBHLTC010000041.1"/>
</dbReference>
<feature type="domain" description="Acyltransferase MbtK/IucB-like conserved" evidence="5">
    <location>
        <begin position="25"/>
        <end position="72"/>
    </location>
</feature>
<dbReference type="Gene3D" id="3.40.630.30">
    <property type="match status" value="1"/>
</dbReference>
<evidence type="ECO:0000256" key="1">
    <source>
        <dbReference type="ARBA" id="ARBA00003818"/>
    </source>
</evidence>
<gene>
    <name evidence="6" type="ORF">ACFFGN_33680</name>
</gene>
<dbReference type="GO" id="GO:0016746">
    <property type="term" value="F:acyltransferase activity"/>
    <property type="evidence" value="ECO:0007669"/>
    <property type="project" value="UniProtKB-KW"/>
</dbReference>
<dbReference type="EMBL" id="JBHLTC010000041">
    <property type="protein sequence ID" value="MFC0629064.1"/>
    <property type="molecule type" value="Genomic_DNA"/>
</dbReference>
<evidence type="ECO:0000313" key="7">
    <source>
        <dbReference type="Proteomes" id="UP001589890"/>
    </source>
</evidence>
<dbReference type="Pfam" id="PF13523">
    <property type="entry name" value="Acetyltransf_8"/>
    <property type="match status" value="1"/>
</dbReference>
<dbReference type="Proteomes" id="UP001589890">
    <property type="component" value="Unassembled WGS sequence"/>
</dbReference>
<evidence type="ECO:0000259" key="5">
    <source>
        <dbReference type="SMART" id="SM01006"/>
    </source>
</evidence>
<keyword evidence="7" id="KW-1185">Reference proteome</keyword>
<reference evidence="6 7" key="1">
    <citation type="submission" date="2024-09" db="EMBL/GenBank/DDBJ databases">
        <authorList>
            <person name="Sun Q."/>
            <person name="Mori K."/>
        </authorList>
    </citation>
    <scope>NUCLEOTIDE SEQUENCE [LARGE SCALE GENOMIC DNA]</scope>
    <source>
        <strain evidence="6 7">CGMCC 1.15906</strain>
    </source>
</reference>
<dbReference type="PANTHER" id="PTHR31438">
    <property type="entry name" value="LYSINE N-ACYLTRANSFERASE C17G9.06C-RELATED"/>
    <property type="match status" value="1"/>
</dbReference>
<protein>
    <recommendedName>
        <fullName evidence="3">Lysine N-acyltransferase MbtK</fullName>
    </recommendedName>
    <alternativeName>
        <fullName evidence="4">Mycobactin synthase protein K</fullName>
    </alternativeName>
</protein>
<dbReference type="InterPro" id="IPR019432">
    <property type="entry name" value="Acyltransferase_MbtK/IucB-like"/>
</dbReference>
<comment type="pathway">
    <text evidence="2">Siderophore biosynthesis; mycobactin biosynthesis.</text>
</comment>
<keyword evidence="6" id="KW-0808">Transferase</keyword>
<keyword evidence="6" id="KW-0012">Acyltransferase</keyword>